<keyword evidence="1" id="KW-0472">Membrane</keyword>
<protein>
    <submittedName>
        <fullName evidence="2">ORF17</fullName>
    </submittedName>
</protein>
<dbReference type="KEGG" id="vg:5141333"/>
<dbReference type="Proteomes" id="UP000011238">
    <property type="component" value="Segment"/>
</dbReference>
<sequence>MPPILVARLCSCTLVYIASAWAALPPVRYLHPTQKILLHGGCRWPNGSALGPGNHQVQAGKLYRCGAEVWARIHESFVPERAVVTLQNLTREVLHLRVPHGGSYIICDEPPRSTWRGGILRMQMGHPQQPLPVRCTASDDNGAVSHHALVPPIPVTRIELCISAIEGRFLCHCNAPLLRLYWSSPRGTTMERGWLAENDIVESGTYVCRVVGQWGELASLLYVPPSKPSTLSVIMRCCTIAHVLLIVVALCMLCFRVFPCHKPHTGNTSWREP</sequence>
<keyword evidence="1" id="KW-0812">Transmembrane</keyword>
<evidence type="ECO:0000256" key="1">
    <source>
        <dbReference type="SAM" id="Phobius"/>
    </source>
</evidence>
<dbReference type="RefSeq" id="YP_656672.1">
    <property type="nucleotide sequence ID" value="NC_008211.1"/>
</dbReference>
<dbReference type="EMBL" id="DQ665917">
    <property type="protein sequence ID" value="ABG25766.1"/>
    <property type="molecule type" value="Genomic_DNA"/>
</dbReference>
<organism evidence="3">
    <name type="scientific">Ranid herpesvirus 1</name>
    <name type="common">Lucke tumor herpesvirus</name>
    <dbReference type="NCBI Taxonomy" id="85655"/>
    <lineage>
        <taxon>Viruses</taxon>
        <taxon>Duplodnaviria</taxon>
        <taxon>Heunggongvirae</taxon>
        <taxon>Peploviricota</taxon>
        <taxon>Herviviricetes</taxon>
        <taxon>Herpesvirales</taxon>
        <taxon>Alloherpesviridae</taxon>
        <taxon>Batravirus</taxon>
        <taxon>Batravirus ranidallo1</taxon>
    </lineage>
</organism>
<feature type="transmembrane region" description="Helical" evidence="1">
    <location>
        <begin position="233"/>
        <end position="255"/>
    </location>
</feature>
<keyword evidence="1" id="KW-1133">Transmembrane helix</keyword>
<keyword evidence="3" id="KW-1185">Reference proteome</keyword>
<evidence type="ECO:0000313" key="2">
    <source>
        <dbReference type="EMBL" id="ABG25766.1"/>
    </source>
</evidence>
<accession>Q14VU1</accession>
<proteinExistence type="predicted"/>
<reference evidence="2 3" key="2">
    <citation type="journal article" date="2006" name="J. Gen. Virol.">
        <title>Genome sequences of two frog herpesviruses.</title>
        <authorList>
            <person name="Davison A.J."/>
            <person name="Cunningham C."/>
            <person name="Sauerbier W."/>
            <person name="McKinnell R.G."/>
        </authorList>
    </citation>
    <scope>NUCLEOTIDE SEQUENCE [LARGE SCALE GENOMIC DNA]</scope>
    <source>
        <strain evidence="2 3">McKinnell</strain>
    </source>
</reference>
<dbReference type="GeneID" id="5141333"/>
<name>Q14VU1_9VIRU</name>
<reference evidence="3" key="1">
    <citation type="journal article" date="1999" name="J. Cancer Res. Clin. Oncol.">
        <title>Genomic studies of the Lucke tumor herpesvirus (RaHV-1).</title>
        <authorList>
            <person name="Davison A.J."/>
            <person name="Sauerbier W."/>
            <person name="Dolan A."/>
            <person name="Addison C."/>
            <person name="McKinnell R.G."/>
        </authorList>
    </citation>
    <scope>NUCLEOTIDE SEQUENCE [LARGE SCALE GENOMIC DNA]</scope>
    <source>
        <strain evidence="3">McKinnell</strain>
    </source>
</reference>
<evidence type="ECO:0000313" key="3">
    <source>
        <dbReference type="Proteomes" id="UP000011238"/>
    </source>
</evidence>